<feature type="domain" description="Transcription factor IIIC subunit 5 HTH" evidence="6">
    <location>
        <begin position="153"/>
        <end position="310"/>
    </location>
</feature>
<evidence type="ECO:0000259" key="7">
    <source>
        <dbReference type="Pfam" id="PF17682"/>
    </source>
</evidence>
<evidence type="ECO:0000313" key="8">
    <source>
        <dbReference type="Proteomes" id="UP001652582"/>
    </source>
</evidence>
<dbReference type="PANTHER" id="PTHR13230:SF5">
    <property type="entry name" value="GENERAL TRANSCRIPTION FACTOR 3C POLYPEPTIDE 5"/>
    <property type="match status" value="1"/>
</dbReference>
<keyword evidence="8" id="KW-1185">Reference proteome</keyword>
<comment type="subcellular location">
    <subcellularLocation>
        <location evidence="1">Nucleus</location>
    </subcellularLocation>
</comment>
<dbReference type="PANTHER" id="PTHR13230">
    <property type="entry name" value="GENERAL TRANSCRIPTION FACTOR IIIC, POLYPEPTIDE 5"/>
    <property type="match status" value="1"/>
</dbReference>
<dbReference type="InterPro" id="IPR042536">
    <property type="entry name" value="TFIIIC_tauA_Sfc1"/>
</dbReference>
<accession>A0ABM3M6U9</accession>
<protein>
    <submittedName>
        <fullName evidence="9">General transcription factor 3C polypeptide 5</fullName>
    </submittedName>
</protein>
<dbReference type="Proteomes" id="UP001652582">
    <property type="component" value="Chromosome 3"/>
</dbReference>
<keyword evidence="4" id="KW-0539">Nucleus</keyword>
<organism evidence="8 9">
    <name type="scientific">Bicyclus anynana</name>
    <name type="common">Squinting bush brown butterfly</name>
    <dbReference type="NCBI Taxonomy" id="110368"/>
    <lineage>
        <taxon>Eukaryota</taxon>
        <taxon>Metazoa</taxon>
        <taxon>Ecdysozoa</taxon>
        <taxon>Arthropoda</taxon>
        <taxon>Hexapoda</taxon>
        <taxon>Insecta</taxon>
        <taxon>Pterygota</taxon>
        <taxon>Neoptera</taxon>
        <taxon>Endopterygota</taxon>
        <taxon>Lepidoptera</taxon>
        <taxon>Glossata</taxon>
        <taxon>Ditrysia</taxon>
        <taxon>Papilionoidea</taxon>
        <taxon>Nymphalidae</taxon>
        <taxon>Satyrinae</taxon>
        <taxon>Satyrini</taxon>
        <taxon>Mycalesina</taxon>
        <taxon>Bicyclus</taxon>
    </lineage>
</organism>
<dbReference type="Pfam" id="PF17682">
    <property type="entry name" value="Tau95_N"/>
    <property type="match status" value="1"/>
</dbReference>
<gene>
    <name evidence="9" type="primary">LOC112052480</name>
</gene>
<dbReference type="GeneID" id="112052480"/>
<dbReference type="InterPro" id="IPR040454">
    <property type="entry name" value="TF_IIIC_Tfc1/Sfc1"/>
</dbReference>
<dbReference type="InterPro" id="IPR041499">
    <property type="entry name" value="Tfc1/Sfc1_N"/>
</dbReference>
<evidence type="ECO:0000256" key="2">
    <source>
        <dbReference type="ARBA" id="ARBA00023125"/>
    </source>
</evidence>
<evidence type="ECO:0000313" key="9">
    <source>
        <dbReference type="RefSeq" id="XP_052747198.1"/>
    </source>
</evidence>
<evidence type="ECO:0000256" key="3">
    <source>
        <dbReference type="ARBA" id="ARBA00023163"/>
    </source>
</evidence>
<keyword evidence="2" id="KW-0238">DNA-binding</keyword>
<evidence type="ECO:0000256" key="5">
    <source>
        <dbReference type="SAM" id="MobiDB-lite"/>
    </source>
</evidence>
<feature type="region of interest" description="Disordered" evidence="5">
    <location>
        <begin position="438"/>
        <end position="466"/>
    </location>
</feature>
<dbReference type="InterPro" id="IPR019136">
    <property type="entry name" value="TF_IIIC_su-5_HTH"/>
</dbReference>
<proteinExistence type="predicted"/>
<name>A0ABM3M6U9_BICAN</name>
<feature type="domain" description="Transcription factor IIIC subunit Tfc1/Sfc1 triple barrel" evidence="7">
    <location>
        <begin position="12"/>
        <end position="115"/>
    </location>
</feature>
<keyword evidence="3" id="KW-0804">Transcription</keyword>
<evidence type="ECO:0000256" key="4">
    <source>
        <dbReference type="ARBA" id="ARBA00023242"/>
    </source>
</evidence>
<evidence type="ECO:0000259" key="6">
    <source>
        <dbReference type="Pfam" id="PF09734"/>
    </source>
</evidence>
<evidence type="ECO:0000256" key="1">
    <source>
        <dbReference type="ARBA" id="ARBA00004123"/>
    </source>
</evidence>
<sequence>MEEVKNLHRDLYCVLFPGIVKNDEKAIECMGGLKSMSQCYTQSNKKRLAMTYQPENPFLRKMYADSKPTAGVLLKLKVKKTRTGNEIKREVISTSLVGSVNKINKFESMCDYQYLPVATPSAKSDKPQCFLENLLPSGVEQLNFMVEPSPMYITPPNFTRSDKPISYFYTEKRYYVKDSTNDDSMNVDDEVHKFRSERGLPIARYTFNLAEDLPQEPNEYYLKRKDARLAVYPALQQELEVVKKLFDVRPIWSLNLIKYHTKVKLISLKVIVPCLAIYMKEGPWRMMWVKYGYDPRKEPGARIYQTLDFRMRHAAGVHAMVMTRDQIVHCKKTDSIKNYKKCSSEPLSSEDIVYEGAVYFRPGMVPSQRQVYYQYCDVELPEVQQLLALEPPAGYLCHARRGWLPPDTDQLCRDHIFRSAKRTLLDTHKADLKFEDYSSVGSESDEEEATTSTSVNEADESLNILQ</sequence>
<dbReference type="Gene3D" id="3.30.200.160">
    <property type="entry name" value="TFIIIC, subcomplex tauA, subunit Sfc1, barrel domain"/>
    <property type="match status" value="1"/>
</dbReference>
<dbReference type="RefSeq" id="XP_052747198.1">
    <property type="nucleotide sequence ID" value="XM_052891238.1"/>
</dbReference>
<dbReference type="Pfam" id="PF09734">
    <property type="entry name" value="Tau95"/>
    <property type="match status" value="1"/>
</dbReference>
<reference evidence="9" key="1">
    <citation type="submission" date="2025-08" db="UniProtKB">
        <authorList>
            <consortium name="RefSeq"/>
        </authorList>
    </citation>
    <scope>IDENTIFICATION</scope>
</reference>